<accession>A0ABN2JDI7</accession>
<evidence type="ECO:0000256" key="1">
    <source>
        <dbReference type="SAM" id="MobiDB-lite"/>
    </source>
</evidence>
<reference evidence="2 3" key="1">
    <citation type="journal article" date="2019" name="Int. J. Syst. Evol. Microbiol.">
        <title>The Global Catalogue of Microorganisms (GCM) 10K type strain sequencing project: providing services to taxonomists for standard genome sequencing and annotation.</title>
        <authorList>
            <consortium name="The Broad Institute Genomics Platform"/>
            <consortium name="The Broad Institute Genome Sequencing Center for Infectious Disease"/>
            <person name="Wu L."/>
            <person name="Ma J."/>
        </authorList>
    </citation>
    <scope>NUCLEOTIDE SEQUENCE [LARGE SCALE GENOMIC DNA]</scope>
    <source>
        <strain evidence="2 3">JCM 15589</strain>
    </source>
</reference>
<dbReference type="EMBL" id="BAAAPM010000003">
    <property type="protein sequence ID" value="GAA1723380.1"/>
    <property type="molecule type" value="Genomic_DNA"/>
</dbReference>
<gene>
    <name evidence="2" type="ORF">GCM10009809_19060</name>
</gene>
<feature type="region of interest" description="Disordered" evidence="1">
    <location>
        <begin position="1"/>
        <end position="30"/>
    </location>
</feature>
<evidence type="ECO:0000313" key="3">
    <source>
        <dbReference type="Proteomes" id="UP001501138"/>
    </source>
</evidence>
<sequence>MPTLLNARETAPRESCAESGLPEGAARAEGGPIPTAAVIITAMPSRSRVLKAMGSPLSRGVVGETA</sequence>
<dbReference type="Proteomes" id="UP001501138">
    <property type="component" value="Unassembled WGS sequence"/>
</dbReference>
<comment type="caution">
    <text evidence="2">The sequence shown here is derived from an EMBL/GenBank/DDBJ whole genome shotgun (WGS) entry which is preliminary data.</text>
</comment>
<keyword evidence="3" id="KW-1185">Reference proteome</keyword>
<protein>
    <submittedName>
        <fullName evidence="2">Uncharacterized protein</fullName>
    </submittedName>
</protein>
<evidence type="ECO:0000313" key="2">
    <source>
        <dbReference type="EMBL" id="GAA1723380.1"/>
    </source>
</evidence>
<name>A0ABN2JDI7_9MICO</name>
<proteinExistence type="predicted"/>
<organism evidence="2 3">
    <name type="scientific">Isoptericola hypogeus</name>
    <dbReference type="NCBI Taxonomy" id="300179"/>
    <lineage>
        <taxon>Bacteria</taxon>
        <taxon>Bacillati</taxon>
        <taxon>Actinomycetota</taxon>
        <taxon>Actinomycetes</taxon>
        <taxon>Micrococcales</taxon>
        <taxon>Promicromonosporaceae</taxon>
        <taxon>Isoptericola</taxon>
    </lineage>
</organism>